<organism evidence="1 2">
    <name type="scientific">Mycolicibacterium aubagnense</name>
    <dbReference type="NCBI Taxonomy" id="319707"/>
    <lineage>
        <taxon>Bacteria</taxon>
        <taxon>Bacillati</taxon>
        <taxon>Actinomycetota</taxon>
        <taxon>Actinomycetes</taxon>
        <taxon>Mycobacteriales</taxon>
        <taxon>Mycobacteriaceae</taxon>
        <taxon>Mycolicibacterium</taxon>
    </lineage>
</organism>
<evidence type="ECO:0000313" key="1">
    <source>
        <dbReference type="EMBL" id="BBX86958.1"/>
    </source>
</evidence>
<accession>A0ABN5YYH2</accession>
<sequence length="45" mass="5176">MADVAALFDGLHINFVEVKRCKLYQPEQSHSRLVKSRDVVYDVVV</sequence>
<reference evidence="1 2" key="1">
    <citation type="journal article" date="2019" name="Emerg. Microbes Infect.">
        <title>Comprehensive subspecies identification of 175 nontuberculous mycobacteria species based on 7547 genomic profiles.</title>
        <authorList>
            <person name="Matsumoto Y."/>
            <person name="Kinjo T."/>
            <person name="Motooka D."/>
            <person name="Nabeya D."/>
            <person name="Jung N."/>
            <person name="Uechi K."/>
            <person name="Horii T."/>
            <person name="Iida T."/>
            <person name="Fujita J."/>
            <person name="Nakamura S."/>
        </authorList>
    </citation>
    <scope>NUCLEOTIDE SEQUENCE [LARGE SCALE GENOMIC DNA]</scope>
    <source>
        <strain evidence="1 2">JCM 15296</strain>
    </source>
</reference>
<evidence type="ECO:0000313" key="2">
    <source>
        <dbReference type="Proteomes" id="UP000465609"/>
    </source>
</evidence>
<proteinExistence type="predicted"/>
<protein>
    <submittedName>
        <fullName evidence="1">Uncharacterized protein</fullName>
    </submittedName>
</protein>
<keyword evidence="2" id="KW-1185">Reference proteome</keyword>
<dbReference type="Proteomes" id="UP000465609">
    <property type="component" value="Chromosome"/>
</dbReference>
<dbReference type="EMBL" id="AP022577">
    <property type="protein sequence ID" value="BBX86958.1"/>
    <property type="molecule type" value="Genomic_DNA"/>
</dbReference>
<dbReference type="RefSeq" id="WP_163911671.1">
    <property type="nucleotide sequence ID" value="NZ_AP022577.1"/>
</dbReference>
<gene>
    <name evidence="1" type="ORF">MAUB_48310</name>
</gene>
<name>A0ABN5YYH2_9MYCO</name>